<dbReference type="InterPro" id="IPR002035">
    <property type="entry name" value="VWF_A"/>
</dbReference>
<evidence type="ECO:0000313" key="3">
    <source>
        <dbReference type="RefSeq" id="XP_065663789.1"/>
    </source>
</evidence>
<dbReference type="InterPro" id="IPR051266">
    <property type="entry name" value="CLCR"/>
</dbReference>
<name>A0ABM4CPK1_HYDVU</name>
<dbReference type="InterPro" id="IPR036465">
    <property type="entry name" value="vWFA_dom_sf"/>
</dbReference>
<sequence length="509" mass="56558">MSDKKVIIACSTEYKDYSFNEKLDIWTLISVIAPILEAKEEDEKRAPIDIVAVIDKSGSMAGEKLSLVKKTLEFVVSQLNEKDRLCLVTYDTKVYLDFKLTEMTKDNKNWILTIIKNISDGSSTNLCGGLMKGLCQIICRDPNKKNEVASVLLFTDGLANEGITHSKGIIAAMKDPKTFDGPTSEPLNSSQLQEPHHTWLKNIFGSSKKEEKLRATESTFANNEPKTADASVYTFGFGSDHNAQMLKDISDAGNGMYYYIENADKISEAFGHCLGGLLSTVAQGIQLEVTMGNKVLIKEVHTNRPIDKQEHSVKINMGDLQSEESRDVVLELSIDSLDSPTDCQTLFNVKLNYFNVINDCLESSNAVLTVLRPIKSENHDVANSNAEVNKQRSRVNLSKAMKVAYEKAENGDLEYASRVLNEEMASLKTYSAAVNNPKDEMYYIGLIDDTAKFQTNVSSKSQWNAKGKNANLNIVQQHECQRSSNLESVSYLTAAKCSKRVSAKKFVSK</sequence>
<keyword evidence="2" id="KW-1185">Reference proteome</keyword>
<dbReference type="PANTHER" id="PTHR10579:SF43">
    <property type="entry name" value="ZINC FINGER (C3HC4-TYPE RING FINGER) FAMILY PROTEIN"/>
    <property type="match status" value="1"/>
</dbReference>
<dbReference type="Pfam" id="PF00092">
    <property type="entry name" value="VWA"/>
    <property type="match status" value="1"/>
</dbReference>
<dbReference type="PANTHER" id="PTHR10579">
    <property type="entry name" value="CALCIUM-ACTIVATED CHLORIDE CHANNEL REGULATOR"/>
    <property type="match status" value="1"/>
</dbReference>
<protein>
    <submittedName>
        <fullName evidence="3">Uncharacterized protein LOC136085889 isoform X2</fullName>
    </submittedName>
</protein>
<dbReference type="GeneID" id="136085889"/>
<dbReference type="Gene3D" id="3.40.50.410">
    <property type="entry name" value="von Willebrand factor, type A domain"/>
    <property type="match status" value="1"/>
</dbReference>
<dbReference type="Proteomes" id="UP001652625">
    <property type="component" value="Chromosome 10"/>
</dbReference>
<dbReference type="RefSeq" id="XP_065663789.1">
    <property type="nucleotide sequence ID" value="XM_065807717.1"/>
</dbReference>
<evidence type="ECO:0000313" key="2">
    <source>
        <dbReference type="Proteomes" id="UP001652625"/>
    </source>
</evidence>
<feature type="domain" description="VWFA" evidence="1">
    <location>
        <begin position="49"/>
        <end position="281"/>
    </location>
</feature>
<evidence type="ECO:0000259" key="1">
    <source>
        <dbReference type="PROSITE" id="PS50234"/>
    </source>
</evidence>
<organism evidence="2 3">
    <name type="scientific">Hydra vulgaris</name>
    <name type="common">Hydra</name>
    <name type="synonym">Hydra attenuata</name>
    <dbReference type="NCBI Taxonomy" id="6087"/>
    <lineage>
        <taxon>Eukaryota</taxon>
        <taxon>Metazoa</taxon>
        <taxon>Cnidaria</taxon>
        <taxon>Hydrozoa</taxon>
        <taxon>Hydroidolina</taxon>
        <taxon>Anthoathecata</taxon>
        <taxon>Aplanulata</taxon>
        <taxon>Hydridae</taxon>
        <taxon>Hydra</taxon>
    </lineage>
</organism>
<reference evidence="3" key="1">
    <citation type="submission" date="2025-08" db="UniProtKB">
        <authorList>
            <consortium name="RefSeq"/>
        </authorList>
    </citation>
    <scope>IDENTIFICATION</scope>
</reference>
<dbReference type="SUPFAM" id="SSF53300">
    <property type="entry name" value="vWA-like"/>
    <property type="match status" value="1"/>
</dbReference>
<proteinExistence type="predicted"/>
<gene>
    <name evidence="3" type="primary">LOC136085889</name>
</gene>
<accession>A0ABM4CPK1</accession>
<dbReference type="SMART" id="SM00327">
    <property type="entry name" value="VWA"/>
    <property type="match status" value="1"/>
</dbReference>
<dbReference type="PROSITE" id="PS50234">
    <property type="entry name" value="VWFA"/>
    <property type="match status" value="1"/>
</dbReference>